<sequence length="336" mass="37064">MLTPPDDLPEELLRTALLREWGVRVASLEYRAVGRGSHHWEVTDVEGTLRFVSVDDLTTKRLTLTDPLDAAYARLRAALGTARRLREHGCGFVVAPIPTSGGEPLVRVGGRFGVAVYPYVDGESFRWGEWASPAHRRDVLDLVTAVHAAPAAAREHAPVDDFAIPHSDELELGLAGTGKVPDTGPYARLAARLLVEHAAPVRRLLARHGELVRAARAQPGRMVLTHGEPHPGNTMRTADGWRLIDWDTVRIAPPERDLWLMEPGDGSVLDAYTEATGVPPLAEMLELYRSWWHLADIAEETSRFRAPHTGTEDDDESFAILRSVLEHISTLPIARV</sequence>
<dbReference type="InterPro" id="IPR011009">
    <property type="entry name" value="Kinase-like_dom_sf"/>
</dbReference>
<comment type="caution">
    <text evidence="2">The sequence shown here is derived from an EMBL/GenBank/DDBJ whole genome shotgun (WGS) entry which is preliminary data.</text>
</comment>
<reference evidence="2 3" key="1">
    <citation type="submission" date="2024-01" db="EMBL/GenBank/DDBJ databases">
        <title>Genome insights into Plantactinospora veratri sp. nov.</title>
        <authorList>
            <person name="Wang L."/>
        </authorList>
    </citation>
    <scope>NUCLEOTIDE SEQUENCE [LARGE SCALE GENOMIC DNA]</scope>
    <source>
        <strain evidence="2 3">NEAU-FHS4</strain>
    </source>
</reference>
<evidence type="ECO:0000313" key="3">
    <source>
        <dbReference type="Proteomes" id="UP001339911"/>
    </source>
</evidence>
<accession>A0ABU7SPA8</accession>
<evidence type="ECO:0000259" key="1">
    <source>
        <dbReference type="Pfam" id="PF01636"/>
    </source>
</evidence>
<dbReference type="InterPro" id="IPR002575">
    <property type="entry name" value="Aminoglycoside_PTrfase"/>
</dbReference>
<dbReference type="Proteomes" id="UP001339911">
    <property type="component" value="Unassembled WGS sequence"/>
</dbReference>
<protein>
    <submittedName>
        <fullName evidence="2">Phosphotransferase</fullName>
    </submittedName>
</protein>
<keyword evidence="3" id="KW-1185">Reference proteome</keyword>
<dbReference type="EMBL" id="JAZGQL010000037">
    <property type="protein sequence ID" value="MEE6311794.1"/>
    <property type="molecule type" value="Genomic_DNA"/>
</dbReference>
<organism evidence="2 3">
    <name type="scientific">Plantactinospora veratri</name>
    <dbReference type="NCBI Taxonomy" id="1436122"/>
    <lineage>
        <taxon>Bacteria</taxon>
        <taxon>Bacillati</taxon>
        <taxon>Actinomycetota</taxon>
        <taxon>Actinomycetes</taxon>
        <taxon>Micromonosporales</taxon>
        <taxon>Micromonosporaceae</taxon>
        <taxon>Plantactinospora</taxon>
    </lineage>
</organism>
<dbReference type="Pfam" id="PF01636">
    <property type="entry name" value="APH"/>
    <property type="match status" value="1"/>
</dbReference>
<evidence type="ECO:0000313" key="2">
    <source>
        <dbReference type="EMBL" id="MEE6311794.1"/>
    </source>
</evidence>
<name>A0ABU7SPA8_9ACTN</name>
<proteinExistence type="predicted"/>
<gene>
    <name evidence="2" type="ORF">V1634_33700</name>
</gene>
<dbReference type="SUPFAM" id="SSF56112">
    <property type="entry name" value="Protein kinase-like (PK-like)"/>
    <property type="match status" value="1"/>
</dbReference>
<dbReference type="Gene3D" id="3.30.200.20">
    <property type="entry name" value="Phosphorylase Kinase, domain 1"/>
    <property type="match status" value="1"/>
</dbReference>
<dbReference type="Gene3D" id="1.20.58.840">
    <property type="match status" value="1"/>
</dbReference>
<feature type="domain" description="Aminoglycoside phosphotransferase" evidence="1">
    <location>
        <begin position="58"/>
        <end position="277"/>
    </location>
</feature>
<dbReference type="Gene3D" id="1.10.510.10">
    <property type="entry name" value="Transferase(Phosphotransferase) domain 1"/>
    <property type="match status" value="1"/>
</dbReference>